<reference evidence="2 3" key="1">
    <citation type="submission" date="2015-01" db="EMBL/GenBank/DDBJ databases">
        <title>Comparative genomics of the lactic acid bacteria isolated from the honey bee gut.</title>
        <authorList>
            <person name="Ellegaard K.M."/>
            <person name="Tamarit D."/>
            <person name="Javelind E."/>
            <person name="Olofsson T."/>
            <person name="Andersson S.G."/>
            <person name="Vasquez A."/>
        </authorList>
    </citation>
    <scope>NUCLEOTIDE SEQUENCE [LARGE SCALE GENOMIC DNA]</scope>
    <source>
        <strain evidence="2 3">Hma11</strain>
    </source>
</reference>
<sequence length="405" mass="46260">MEFSIFFDIMWTYLANPEVNENNTTGRPQFLRHLIDLLIRTPQTDLEDIKDENGELNPLNNIQDATINKYCSGTRPIPKKYAKGILKIISDGKKFTEEIDFATPVAKENILKKLRVQQFDATSSSLGEMCFEIMKAFLEKFKEGKTSVTQSDIGTDEEKINCFSLLQEVDSICPLCSQKLLNSSNTNTIAGYDIVNIFPNNLDMEDMSKFSKIKPAPENKDNLENKIPLCLNCANTYLKCPVLDKYKRLVEIKDHINKENKINVALNQLVLESQLTEVIKGLSELTPNQKASSLQYDAHKIEEKIGNDLILRDSVITYVTCYYNKIKEQFSNLTSKGFVFKDLAATISLAYIKLNREGLSQSEIFNRIAKWIIKEENLSEHYFEAARAIVAYFVQDCEVFEVENS</sequence>
<gene>
    <name evidence="2" type="ORF">JF72_03730</name>
</gene>
<dbReference type="InterPro" id="IPR046921">
    <property type="entry name" value="ABC-3C_CTD11"/>
</dbReference>
<keyword evidence="3" id="KW-1185">Reference proteome</keyword>
<proteinExistence type="predicted"/>
<dbReference type="EMBL" id="JXLG01000005">
    <property type="protein sequence ID" value="KJY61097.1"/>
    <property type="molecule type" value="Genomic_DNA"/>
</dbReference>
<dbReference type="Pfam" id="PF20277">
    <property type="entry name" value="CTD11"/>
    <property type="match status" value="1"/>
</dbReference>
<feature type="domain" description="ABC-three component systems C-terminal" evidence="1">
    <location>
        <begin position="265"/>
        <end position="400"/>
    </location>
</feature>
<evidence type="ECO:0000259" key="1">
    <source>
        <dbReference type="Pfam" id="PF20277"/>
    </source>
</evidence>
<protein>
    <submittedName>
        <fullName evidence="2">Zn-ribbon containing protein</fullName>
    </submittedName>
</protein>
<accession>A0A0F4LQL2</accession>
<dbReference type="AlphaFoldDB" id="A0A0F4LQL2"/>
<dbReference type="PATRIC" id="fig|303541.3.peg.519"/>
<organism evidence="2 3">
    <name type="scientific">Lactobacillus apis</name>
    <dbReference type="NCBI Taxonomy" id="303541"/>
    <lineage>
        <taxon>Bacteria</taxon>
        <taxon>Bacillati</taxon>
        <taxon>Bacillota</taxon>
        <taxon>Bacilli</taxon>
        <taxon>Lactobacillales</taxon>
        <taxon>Lactobacillaceae</taxon>
        <taxon>Lactobacillus</taxon>
    </lineage>
</organism>
<comment type="caution">
    <text evidence="2">The sequence shown here is derived from an EMBL/GenBank/DDBJ whole genome shotgun (WGS) entry which is preliminary data.</text>
</comment>
<dbReference type="RefSeq" id="WP_257011556.1">
    <property type="nucleotide sequence ID" value="NZ_KQ034000.1"/>
</dbReference>
<evidence type="ECO:0000313" key="2">
    <source>
        <dbReference type="EMBL" id="KJY61097.1"/>
    </source>
</evidence>
<dbReference type="Proteomes" id="UP000033682">
    <property type="component" value="Unassembled WGS sequence"/>
</dbReference>
<name>A0A0F4LQL2_9LACO</name>
<evidence type="ECO:0000313" key="3">
    <source>
        <dbReference type="Proteomes" id="UP000033682"/>
    </source>
</evidence>
<dbReference type="STRING" id="303541.JF72_03730"/>
<dbReference type="HOGENOM" id="CLU_672321_0_0_9"/>